<dbReference type="InterPro" id="IPR038078">
    <property type="entry name" value="PhoU-like_sf"/>
</dbReference>
<feature type="region of interest" description="Disordered" evidence="6">
    <location>
        <begin position="579"/>
        <end position="603"/>
    </location>
</feature>
<proteinExistence type="predicted"/>
<feature type="domain" description="PhoU" evidence="8">
    <location>
        <begin position="464"/>
        <end position="540"/>
    </location>
</feature>
<evidence type="ECO:0000256" key="5">
    <source>
        <dbReference type="ARBA" id="ARBA00023136"/>
    </source>
</evidence>
<feature type="transmembrane region" description="Helical" evidence="7">
    <location>
        <begin position="173"/>
        <end position="198"/>
    </location>
</feature>
<dbReference type="PANTHER" id="PTHR10010">
    <property type="entry name" value="SOLUTE CARRIER FAMILY 34 SODIUM PHOSPHATE , MEMBER 2-RELATED"/>
    <property type="match status" value="1"/>
</dbReference>
<dbReference type="InterPro" id="IPR026022">
    <property type="entry name" value="PhoU_dom"/>
</dbReference>
<evidence type="ECO:0000259" key="8">
    <source>
        <dbReference type="Pfam" id="PF01895"/>
    </source>
</evidence>
<feature type="transmembrane region" description="Helical" evidence="7">
    <location>
        <begin position="121"/>
        <end position="137"/>
    </location>
</feature>
<protein>
    <submittedName>
        <fullName evidence="9">Na/Pi cotransporter family protein</fullName>
    </submittedName>
</protein>
<keyword evidence="3 7" id="KW-0812">Transmembrane</keyword>
<feature type="transmembrane region" description="Helical" evidence="7">
    <location>
        <begin position="144"/>
        <end position="161"/>
    </location>
</feature>
<evidence type="ECO:0000256" key="1">
    <source>
        <dbReference type="ARBA" id="ARBA00004651"/>
    </source>
</evidence>
<feature type="transmembrane region" description="Helical" evidence="7">
    <location>
        <begin position="48"/>
        <end position="74"/>
    </location>
</feature>
<keyword evidence="5 7" id="KW-0472">Membrane</keyword>
<feature type="transmembrane region" description="Helical" evidence="7">
    <location>
        <begin position="81"/>
        <end position="101"/>
    </location>
</feature>
<dbReference type="GO" id="GO:0005436">
    <property type="term" value="F:sodium:phosphate symporter activity"/>
    <property type="evidence" value="ECO:0007669"/>
    <property type="project" value="InterPro"/>
</dbReference>
<dbReference type="SUPFAM" id="SSF109755">
    <property type="entry name" value="PhoU-like"/>
    <property type="match status" value="1"/>
</dbReference>
<organism evidence="9 10">
    <name type="scientific">Candidatus Gemmiger avistercoris</name>
    <dbReference type="NCBI Taxonomy" id="2838606"/>
    <lineage>
        <taxon>Bacteria</taxon>
        <taxon>Bacillati</taxon>
        <taxon>Bacillota</taxon>
        <taxon>Clostridia</taxon>
        <taxon>Eubacteriales</taxon>
        <taxon>Gemmiger</taxon>
    </lineage>
</organism>
<keyword evidence="2" id="KW-1003">Cell membrane</keyword>
<dbReference type="PANTHER" id="PTHR10010:SF46">
    <property type="entry name" value="SODIUM-DEPENDENT PHOSPHATE TRANSPORT PROTEIN 2B"/>
    <property type="match status" value="1"/>
</dbReference>
<evidence type="ECO:0000256" key="6">
    <source>
        <dbReference type="SAM" id="MobiDB-lite"/>
    </source>
</evidence>
<dbReference type="NCBIfam" id="NF037997">
    <property type="entry name" value="Na_Pi_symport"/>
    <property type="match status" value="1"/>
</dbReference>
<dbReference type="GO" id="GO:0005886">
    <property type="term" value="C:plasma membrane"/>
    <property type="evidence" value="ECO:0007669"/>
    <property type="project" value="UniProtKB-SubCell"/>
</dbReference>
<evidence type="ECO:0000256" key="4">
    <source>
        <dbReference type="ARBA" id="ARBA00022989"/>
    </source>
</evidence>
<evidence type="ECO:0000256" key="2">
    <source>
        <dbReference type="ARBA" id="ARBA00022475"/>
    </source>
</evidence>
<comment type="caution">
    <text evidence="9">The sequence shown here is derived from an EMBL/GenBank/DDBJ whole genome shotgun (WGS) entry which is preliminary data.</text>
</comment>
<sequence>MSIFNIFVLLGGLAMFLYGMDVMGKNLEQTAGGCLQVILSKMTSSPLRGLLLGLAVTAVIQSSSATTVMVVGFVNSGLMDLYQTVGVIMGANIGTTVTAWLLSLTGLEGDSFLIQMLSPDAWAPLLGFAGIILFMAGKDKQKGVGQIFLGFAILMAGMNLMSDATAPLADAPWFSELFLAFTNPVLGVLVGAALTGIIQSSSASVGILQALATSTGAVSLAAAMPIIMGQNIGTTVTALIASAGTNKNARRTAFIHLYFNIVGTVVFLTGFYALNAVFPFPFYHDQANAFNIAVVHTVFNVVTTAILLPFNKLLVRLAILTVPDDKQPEQTTLLDERLLSTPAVAVDRAMLVGCDMAEVCRTSLLQAMSTTRKWDDALAGEVRRKEDAVDHYEDVLGTYLVQLSGRPLTKENNRTIHTLLHTIGDFERISDHAVNLLETAREIRDKEIRFSAEALEDLGVLESAVQDIVNRTVDAFQKHDCYAAGKIEPLEEVVDGLVREVKTRHIARLQAGTCTIEYGFVLDDLLTTYERIADHCSNIAVAMIEVADDRFDTHEYLSQLKSGGSAKFEQRYEKYRGRYTFPEGSGEPAPALATAGGTMEKES</sequence>
<dbReference type="InterPro" id="IPR003841">
    <property type="entry name" value="Na/Pi_transpt"/>
</dbReference>
<feature type="transmembrane region" description="Helical" evidence="7">
    <location>
        <begin position="290"/>
        <end position="310"/>
    </location>
</feature>
<keyword evidence="4 7" id="KW-1133">Transmembrane helix</keyword>
<reference evidence="9" key="2">
    <citation type="submission" date="2021-04" db="EMBL/GenBank/DDBJ databases">
        <authorList>
            <person name="Gilroy R."/>
        </authorList>
    </citation>
    <scope>NUCLEOTIDE SEQUENCE</scope>
    <source>
        <strain evidence="9">CHK188-11489</strain>
    </source>
</reference>
<dbReference type="AlphaFoldDB" id="A0A9D2FKB7"/>
<comment type="subcellular location">
    <subcellularLocation>
        <location evidence="1">Cell membrane</location>
        <topology evidence="1">Multi-pass membrane protein</topology>
    </subcellularLocation>
</comment>
<dbReference type="Pfam" id="PF02690">
    <property type="entry name" value="Na_Pi_cotrans"/>
    <property type="match status" value="2"/>
</dbReference>
<dbReference type="EMBL" id="DXBF01000047">
    <property type="protein sequence ID" value="HIZ62131.1"/>
    <property type="molecule type" value="Genomic_DNA"/>
</dbReference>
<dbReference type="InterPro" id="IPR004633">
    <property type="entry name" value="NaPi_cotrn-rel/YqeW-like"/>
</dbReference>
<evidence type="ECO:0000256" key="7">
    <source>
        <dbReference type="SAM" id="Phobius"/>
    </source>
</evidence>
<evidence type="ECO:0000313" key="10">
    <source>
        <dbReference type="Proteomes" id="UP000824105"/>
    </source>
</evidence>
<gene>
    <name evidence="9" type="ORF">H9724_05110</name>
</gene>
<evidence type="ECO:0000313" key="9">
    <source>
        <dbReference type="EMBL" id="HIZ62131.1"/>
    </source>
</evidence>
<dbReference type="Proteomes" id="UP000824105">
    <property type="component" value="Unassembled WGS sequence"/>
</dbReference>
<evidence type="ECO:0000256" key="3">
    <source>
        <dbReference type="ARBA" id="ARBA00022692"/>
    </source>
</evidence>
<feature type="transmembrane region" description="Helical" evidence="7">
    <location>
        <begin position="257"/>
        <end position="278"/>
    </location>
</feature>
<dbReference type="Gene3D" id="1.20.58.220">
    <property type="entry name" value="Phosphate transport system protein phou homolog 2, domain 2"/>
    <property type="match status" value="1"/>
</dbReference>
<feature type="domain" description="PhoU" evidence="8">
    <location>
        <begin position="355"/>
        <end position="439"/>
    </location>
</feature>
<dbReference type="NCBIfam" id="TIGR00704">
    <property type="entry name" value="NaPi_cotrn_rel"/>
    <property type="match status" value="1"/>
</dbReference>
<dbReference type="Pfam" id="PF01895">
    <property type="entry name" value="PhoU"/>
    <property type="match status" value="2"/>
</dbReference>
<reference evidence="9" key="1">
    <citation type="journal article" date="2021" name="PeerJ">
        <title>Extensive microbial diversity within the chicken gut microbiome revealed by metagenomics and culture.</title>
        <authorList>
            <person name="Gilroy R."/>
            <person name="Ravi A."/>
            <person name="Getino M."/>
            <person name="Pursley I."/>
            <person name="Horton D.L."/>
            <person name="Alikhan N.F."/>
            <person name="Baker D."/>
            <person name="Gharbi K."/>
            <person name="Hall N."/>
            <person name="Watson M."/>
            <person name="Adriaenssens E.M."/>
            <person name="Foster-Nyarko E."/>
            <person name="Jarju S."/>
            <person name="Secka A."/>
            <person name="Antonio M."/>
            <person name="Oren A."/>
            <person name="Chaudhuri R.R."/>
            <person name="La Ragione R."/>
            <person name="Hildebrand F."/>
            <person name="Pallen M.J."/>
        </authorList>
    </citation>
    <scope>NUCLEOTIDE SEQUENCE</scope>
    <source>
        <strain evidence="9">CHK188-11489</strain>
    </source>
</reference>
<accession>A0A9D2FKB7</accession>
<dbReference type="GO" id="GO:0044341">
    <property type="term" value="P:sodium-dependent phosphate transport"/>
    <property type="evidence" value="ECO:0007669"/>
    <property type="project" value="InterPro"/>
</dbReference>
<name>A0A9D2FKB7_9FIRM</name>